<organism evidence="2 3">
    <name type="scientific">Antarcticibacterium flavum</name>
    <dbReference type="NCBI Taxonomy" id="2058175"/>
    <lineage>
        <taxon>Bacteria</taxon>
        <taxon>Pseudomonadati</taxon>
        <taxon>Bacteroidota</taxon>
        <taxon>Flavobacteriia</taxon>
        <taxon>Flavobacteriales</taxon>
        <taxon>Flavobacteriaceae</taxon>
        <taxon>Antarcticibacterium</taxon>
    </lineage>
</organism>
<proteinExistence type="predicted"/>
<evidence type="ECO:0000256" key="1">
    <source>
        <dbReference type="SAM" id="Phobius"/>
    </source>
</evidence>
<keyword evidence="3" id="KW-1185">Reference proteome</keyword>
<dbReference type="Proteomes" id="UP000309016">
    <property type="component" value="Chromosome"/>
</dbReference>
<accession>A0A5B7X9A5</accession>
<protein>
    <recommendedName>
        <fullName evidence="4">Glycerophosphoryl diester phosphodiesterase membrane domain-containing protein</fullName>
    </recommendedName>
</protein>
<dbReference type="OrthoDB" id="1049480at2"/>
<keyword evidence="1" id="KW-1133">Transmembrane helix</keyword>
<feature type="transmembrane region" description="Helical" evidence="1">
    <location>
        <begin position="235"/>
        <end position="264"/>
    </location>
</feature>
<keyword evidence="1" id="KW-0812">Transmembrane</keyword>
<dbReference type="KEGG" id="afla:FHG64_18330"/>
<feature type="transmembrane region" description="Helical" evidence="1">
    <location>
        <begin position="123"/>
        <end position="143"/>
    </location>
</feature>
<evidence type="ECO:0000313" key="3">
    <source>
        <dbReference type="Proteomes" id="UP000309016"/>
    </source>
</evidence>
<keyword evidence="1" id="KW-0472">Membrane</keyword>
<reference evidence="2 3" key="1">
    <citation type="submission" date="2019-06" db="EMBL/GenBank/DDBJ databases">
        <title>Complete genome sequence of Antarcticibacterium flavum KCTC 52984T from an Antarctic marine sediment.</title>
        <authorList>
            <person name="Lee Y.M."/>
            <person name="Shin S.C."/>
        </authorList>
    </citation>
    <scope>NUCLEOTIDE SEQUENCE [LARGE SCALE GENOMIC DNA]</scope>
    <source>
        <strain evidence="2 3">KCTC 52984</strain>
    </source>
</reference>
<feature type="transmembrane region" description="Helical" evidence="1">
    <location>
        <begin position="188"/>
        <end position="215"/>
    </location>
</feature>
<gene>
    <name evidence="2" type="ORF">FHG64_18330</name>
</gene>
<evidence type="ECO:0000313" key="2">
    <source>
        <dbReference type="EMBL" id="QCY71191.1"/>
    </source>
</evidence>
<feature type="transmembrane region" description="Helical" evidence="1">
    <location>
        <begin position="75"/>
        <end position="96"/>
    </location>
</feature>
<name>A0A5B7X9A5_9FLAO</name>
<dbReference type="RefSeq" id="WP_139067739.1">
    <property type="nucleotide sequence ID" value="NZ_CP040812.1"/>
</dbReference>
<feature type="transmembrane region" description="Helical" evidence="1">
    <location>
        <begin position="33"/>
        <end position="55"/>
    </location>
</feature>
<dbReference type="AlphaFoldDB" id="A0A5B7X9A5"/>
<sequence length="285" mass="32457">MQTNSNIQFKKQRELGDILTVTFKFIRENYKPLLKLMTSITGPYFLILLAAISYYTYAVAGSPFQAISSGFTNFLFAFLILAAALLLFYAALYGTILHYIKSYTLHNGEVKPKDVKQGVQQDFFKLILLSIISAILIIAGLIVFIIPGIYLIVPLSFASAVLVFKRYSVTESIGYCFELIKDHWWMTFITLLVVWLLVYIIGLVFQMPMLIYMFIKAFTMVQEGSAANPEAFMDWPFMVLNVISSLIQYLLSTITIIAITFIYFNLNEHKNLTGTFETIDNLGNH</sequence>
<dbReference type="EMBL" id="CP040812">
    <property type="protein sequence ID" value="QCY71191.1"/>
    <property type="molecule type" value="Genomic_DNA"/>
</dbReference>
<evidence type="ECO:0008006" key="4">
    <source>
        <dbReference type="Google" id="ProtNLM"/>
    </source>
</evidence>